<gene>
    <name evidence="2" type="ORF">GPECTOR_3g261</name>
</gene>
<reference evidence="3" key="1">
    <citation type="journal article" date="2016" name="Nat. Commun.">
        <title>The Gonium pectorale genome demonstrates co-option of cell cycle regulation during the evolution of multicellularity.</title>
        <authorList>
            <person name="Hanschen E.R."/>
            <person name="Marriage T.N."/>
            <person name="Ferris P.J."/>
            <person name="Hamaji T."/>
            <person name="Toyoda A."/>
            <person name="Fujiyama A."/>
            <person name="Neme R."/>
            <person name="Noguchi H."/>
            <person name="Minakuchi Y."/>
            <person name="Suzuki M."/>
            <person name="Kawai-Toyooka H."/>
            <person name="Smith D.R."/>
            <person name="Sparks H."/>
            <person name="Anderson J."/>
            <person name="Bakaric R."/>
            <person name="Luria V."/>
            <person name="Karger A."/>
            <person name="Kirschner M.W."/>
            <person name="Durand P.M."/>
            <person name="Michod R.E."/>
            <person name="Nozaki H."/>
            <person name="Olson B.J."/>
        </authorList>
    </citation>
    <scope>NUCLEOTIDE SEQUENCE [LARGE SCALE GENOMIC DNA]</scope>
    <source>
        <strain evidence="3">NIES-2863</strain>
    </source>
</reference>
<dbReference type="GO" id="GO:0004620">
    <property type="term" value="F:phospholipase activity"/>
    <property type="evidence" value="ECO:0007669"/>
    <property type="project" value="TreeGrafter"/>
</dbReference>
<evidence type="ECO:0000313" key="3">
    <source>
        <dbReference type="Proteomes" id="UP000075714"/>
    </source>
</evidence>
<evidence type="ECO:0000259" key="1">
    <source>
        <dbReference type="Pfam" id="PF00646"/>
    </source>
</evidence>
<dbReference type="PANTHER" id="PTHR12393:SF6">
    <property type="entry name" value="SPHINGOMYELIN PHOSPHODIESTERASE 2"/>
    <property type="match status" value="1"/>
</dbReference>
<evidence type="ECO:0000313" key="2">
    <source>
        <dbReference type="EMBL" id="KXZ55108.1"/>
    </source>
</evidence>
<dbReference type="GO" id="GO:0005783">
    <property type="term" value="C:endoplasmic reticulum"/>
    <property type="evidence" value="ECO:0007669"/>
    <property type="project" value="TreeGrafter"/>
</dbReference>
<dbReference type="GO" id="GO:0046513">
    <property type="term" value="P:ceramide biosynthetic process"/>
    <property type="evidence" value="ECO:0007669"/>
    <property type="project" value="TreeGrafter"/>
</dbReference>
<protein>
    <recommendedName>
        <fullName evidence="1">F-box domain-containing protein</fullName>
    </recommendedName>
</protein>
<organism evidence="2 3">
    <name type="scientific">Gonium pectorale</name>
    <name type="common">Green alga</name>
    <dbReference type="NCBI Taxonomy" id="33097"/>
    <lineage>
        <taxon>Eukaryota</taxon>
        <taxon>Viridiplantae</taxon>
        <taxon>Chlorophyta</taxon>
        <taxon>core chlorophytes</taxon>
        <taxon>Chlorophyceae</taxon>
        <taxon>CS clade</taxon>
        <taxon>Chlamydomonadales</taxon>
        <taxon>Volvocaceae</taxon>
        <taxon>Gonium</taxon>
    </lineage>
</organism>
<keyword evidence="3" id="KW-1185">Reference proteome</keyword>
<name>A0A150GZR0_GONPE</name>
<dbReference type="InterPro" id="IPR001810">
    <property type="entry name" value="F-box_dom"/>
</dbReference>
<feature type="domain" description="F-box" evidence="1">
    <location>
        <begin position="5"/>
        <end position="39"/>
    </location>
</feature>
<dbReference type="GO" id="GO:0071944">
    <property type="term" value="C:cell periphery"/>
    <property type="evidence" value="ECO:0007669"/>
    <property type="project" value="TreeGrafter"/>
</dbReference>
<dbReference type="Pfam" id="PF00646">
    <property type="entry name" value="F-box"/>
    <property type="match status" value="1"/>
</dbReference>
<dbReference type="OrthoDB" id="494131at2759"/>
<sequence length="396" mass="41749">MRLFPQLPTELAEKVVSCLDPNELPVFRLVSKAAATQFRGPNHTTFRLSQPVPPHAFAAHWLAPGATRGLNLKQRRQLLCLTAASGVVANLELAMQAAGCLLTYDVFRAAASAGQLASCKWLLQQGCPAQYFEHSGLLSAAAKGGHRHVCEWLLGLGLAWSSSGAGDAARGGHLGLMEWLLERQPQLHADVRPVNEQQWLVVGVVHGCDLPTLQRMWPGWGELSDRVKEAALDAAEGSPTPDWAAKVEWLEARGCPRGDYVGCGAAGHPDAVARLAWLRGRGCTLGAPAVAAAVAECNSAALQFLLGEEDGRPVVAVAADARPTTAFWVPAEAGDLGALKALHAAGWLVGAMEQCTHLAAEHGHLHVLAWLEEALGAGAGLLGQAAIGRSWSGLAP</sequence>
<dbReference type="PANTHER" id="PTHR12393">
    <property type="entry name" value="SPHINGOMYELIN PHOSPHODIESTERASE RELATED"/>
    <property type="match status" value="1"/>
</dbReference>
<dbReference type="AlphaFoldDB" id="A0A150GZR0"/>
<dbReference type="EMBL" id="LSYV01000004">
    <property type="protein sequence ID" value="KXZ55108.1"/>
    <property type="molecule type" value="Genomic_DNA"/>
</dbReference>
<dbReference type="Proteomes" id="UP000075714">
    <property type="component" value="Unassembled WGS sequence"/>
</dbReference>
<comment type="caution">
    <text evidence="2">The sequence shown here is derived from an EMBL/GenBank/DDBJ whole genome shotgun (WGS) entry which is preliminary data.</text>
</comment>
<proteinExistence type="predicted"/>
<accession>A0A150GZR0</accession>
<dbReference type="GO" id="GO:0030149">
    <property type="term" value="P:sphingolipid catabolic process"/>
    <property type="evidence" value="ECO:0007669"/>
    <property type="project" value="TreeGrafter"/>
</dbReference>
<dbReference type="STRING" id="33097.A0A150GZR0"/>
<dbReference type="GO" id="GO:0016020">
    <property type="term" value="C:membrane"/>
    <property type="evidence" value="ECO:0007669"/>
    <property type="project" value="TreeGrafter"/>
</dbReference>
<dbReference type="InterPro" id="IPR036770">
    <property type="entry name" value="Ankyrin_rpt-contain_sf"/>
</dbReference>
<dbReference type="SUPFAM" id="SSF48403">
    <property type="entry name" value="Ankyrin repeat"/>
    <property type="match status" value="1"/>
</dbReference>
<dbReference type="Gene3D" id="1.25.40.20">
    <property type="entry name" value="Ankyrin repeat-containing domain"/>
    <property type="match status" value="1"/>
</dbReference>